<sequence>MKARVFALLVIYYQKIRNNTSSRLVQFVILNLVLTLYNVIAPILKLDQINERVPLFYYMPWGNLQLVPKNYIFLVPSINLVLIGTGVLLYFVAKKYQFQYLDMLSIFTSSISNVLLTLSLYRSIYISSTPESISAGSAAIQFISPFFIALGLAYLLTPKFISVLTERGVVTNPLLHRHPGMLLAKPSARGGGFIFYLVFLAVSVVTVGFTKELTGIYLVAGILATLGLLDDFQNTNAKSRLKFIENPVLRLALLYITSYLFILFGISIKYIGNPAGGIFDFNSFSIVINNTPVFFLSVTITLLWVVWVLNLLSWSNGIDAQYGGMVGIALVVISILALRFGSTDIAALNYSKIALIAAGAAFGITFYTWHPSKIMWGFGAMSVGSIIAALSILIGSKIAVSMLVVLLPFIDSAVTIIRRILNGQNPLKSDRKHLHHLLLDRGWSIKKTALFYWATTAVFGILGLITADKNMALVIISIGGTLAFIIASLNISAHRKARK</sequence>
<dbReference type="GO" id="GO:0071555">
    <property type="term" value="P:cell wall organization"/>
    <property type="evidence" value="ECO:0007669"/>
    <property type="project" value="TreeGrafter"/>
</dbReference>
<feature type="transmembrane region" description="Helical" evidence="7">
    <location>
        <begin position="100"/>
        <end position="121"/>
    </location>
</feature>
<evidence type="ECO:0000256" key="5">
    <source>
        <dbReference type="ARBA" id="ARBA00022989"/>
    </source>
</evidence>
<feature type="transmembrane region" description="Helical" evidence="7">
    <location>
        <begin position="24"/>
        <end position="44"/>
    </location>
</feature>
<dbReference type="Proteomes" id="UP000714817">
    <property type="component" value="Unassembled WGS sequence"/>
</dbReference>
<proteinExistence type="predicted"/>
<evidence type="ECO:0000256" key="6">
    <source>
        <dbReference type="ARBA" id="ARBA00023136"/>
    </source>
</evidence>
<evidence type="ECO:0000256" key="7">
    <source>
        <dbReference type="SAM" id="Phobius"/>
    </source>
</evidence>
<protein>
    <submittedName>
        <fullName evidence="8">Undecaprenyl/decaprenyl-phosphate alpha-N-acetylglucosaminyl 1-phosphate transferase</fullName>
    </submittedName>
</protein>
<feature type="transmembrane region" description="Helical" evidence="7">
    <location>
        <begin position="292"/>
        <end position="312"/>
    </location>
</feature>
<dbReference type="GO" id="GO:0005886">
    <property type="term" value="C:plasma membrane"/>
    <property type="evidence" value="ECO:0007669"/>
    <property type="project" value="UniProtKB-SubCell"/>
</dbReference>
<keyword evidence="5 7" id="KW-1133">Transmembrane helix</keyword>
<organism evidence="8 9">
    <name type="scientific">candidate division WWE3 bacterium</name>
    <dbReference type="NCBI Taxonomy" id="2053526"/>
    <lineage>
        <taxon>Bacteria</taxon>
        <taxon>Katanobacteria</taxon>
    </lineage>
</organism>
<feature type="transmembrane region" description="Helical" evidence="7">
    <location>
        <begin position="449"/>
        <end position="467"/>
    </location>
</feature>
<reference evidence="8" key="1">
    <citation type="submission" date="2020-04" db="EMBL/GenBank/DDBJ databases">
        <authorList>
            <person name="Zhang T."/>
        </authorList>
    </citation>
    <scope>NUCLEOTIDE SEQUENCE</scope>
    <source>
        <strain evidence="8">HKST-UBA80</strain>
    </source>
</reference>
<dbReference type="PANTHER" id="PTHR22926:SF3">
    <property type="entry name" value="UNDECAPRENYL-PHOSPHATE ALPHA-N-ACETYLGLUCOSAMINYL 1-PHOSPHATE TRANSFERASE"/>
    <property type="match status" value="1"/>
</dbReference>
<gene>
    <name evidence="8" type="ORF">KDA10_03300</name>
</gene>
<feature type="transmembrane region" description="Helical" evidence="7">
    <location>
        <begin position="71"/>
        <end position="93"/>
    </location>
</feature>
<keyword evidence="4 7" id="KW-0812">Transmembrane</keyword>
<feature type="transmembrane region" description="Helical" evidence="7">
    <location>
        <begin position="215"/>
        <end position="232"/>
    </location>
</feature>
<dbReference type="GO" id="GO:0009103">
    <property type="term" value="P:lipopolysaccharide biosynthetic process"/>
    <property type="evidence" value="ECO:0007669"/>
    <property type="project" value="TreeGrafter"/>
</dbReference>
<evidence type="ECO:0000256" key="4">
    <source>
        <dbReference type="ARBA" id="ARBA00022692"/>
    </source>
</evidence>
<evidence type="ECO:0000256" key="2">
    <source>
        <dbReference type="ARBA" id="ARBA00022475"/>
    </source>
</evidence>
<dbReference type="EMBL" id="JAGQNY010000012">
    <property type="protein sequence ID" value="MCA9302354.1"/>
    <property type="molecule type" value="Genomic_DNA"/>
</dbReference>
<keyword evidence="2" id="KW-1003">Cell membrane</keyword>
<feature type="transmembrane region" description="Helical" evidence="7">
    <location>
        <begin position="133"/>
        <end position="157"/>
    </location>
</feature>
<dbReference type="PANTHER" id="PTHR22926">
    <property type="entry name" value="PHOSPHO-N-ACETYLMURAMOYL-PENTAPEPTIDE-TRANSFERASE"/>
    <property type="match status" value="1"/>
</dbReference>
<dbReference type="Pfam" id="PF00953">
    <property type="entry name" value="Glycos_transf_4"/>
    <property type="match status" value="1"/>
</dbReference>
<feature type="transmembrane region" description="Helical" evidence="7">
    <location>
        <begin position="400"/>
        <end position="421"/>
    </location>
</feature>
<feature type="transmembrane region" description="Helical" evidence="7">
    <location>
        <begin position="473"/>
        <end position="493"/>
    </location>
</feature>
<feature type="transmembrane region" description="Helical" evidence="7">
    <location>
        <begin position="347"/>
        <end position="367"/>
    </location>
</feature>
<feature type="transmembrane region" description="Helical" evidence="7">
    <location>
        <begin position="374"/>
        <end position="394"/>
    </location>
</feature>
<keyword evidence="6 7" id="KW-0472">Membrane</keyword>
<feature type="transmembrane region" description="Helical" evidence="7">
    <location>
        <begin position="324"/>
        <end position="341"/>
    </location>
</feature>
<dbReference type="InterPro" id="IPR000715">
    <property type="entry name" value="Glycosyl_transferase_4"/>
</dbReference>
<feature type="transmembrane region" description="Helical" evidence="7">
    <location>
        <begin position="191"/>
        <end position="209"/>
    </location>
</feature>
<evidence type="ECO:0000313" key="9">
    <source>
        <dbReference type="Proteomes" id="UP000714817"/>
    </source>
</evidence>
<accession>A0A955E0H7</accession>
<dbReference type="GO" id="GO:0044038">
    <property type="term" value="P:cell wall macromolecule biosynthetic process"/>
    <property type="evidence" value="ECO:0007669"/>
    <property type="project" value="TreeGrafter"/>
</dbReference>
<dbReference type="AlphaFoldDB" id="A0A955E0H7"/>
<feature type="transmembrane region" description="Helical" evidence="7">
    <location>
        <begin position="252"/>
        <end position="272"/>
    </location>
</feature>
<comment type="caution">
    <text evidence="8">The sequence shown here is derived from an EMBL/GenBank/DDBJ whole genome shotgun (WGS) entry which is preliminary data.</text>
</comment>
<evidence type="ECO:0000256" key="3">
    <source>
        <dbReference type="ARBA" id="ARBA00022679"/>
    </source>
</evidence>
<dbReference type="GO" id="GO:0016780">
    <property type="term" value="F:phosphotransferase activity, for other substituted phosphate groups"/>
    <property type="evidence" value="ECO:0007669"/>
    <property type="project" value="InterPro"/>
</dbReference>
<evidence type="ECO:0000256" key="1">
    <source>
        <dbReference type="ARBA" id="ARBA00004651"/>
    </source>
</evidence>
<keyword evidence="3 8" id="KW-0808">Transferase</keyword>
<name>A0A955E0H7_UNCKA</name>
<dbReference type="CDD" id="cd06853">
    <property type="entry name" value="GT_WecA_like"/>
    <property type="match status" value="1"/>
</dbReference>
<reference evidence="8" key="2">
    <citation type="journal article" date="2021" name="Microbiome">
        <title>Successional dynamics and alternative stable states in a saline activated sludge microbial community over 9 years.</title>
        <authorList>
            <person name="Wang Y."/>
            <person name="Ye J."/>
            <person name="Ju F."/>
            <person name="Liu L."/>
            <person name="Boyd J.A."/>
            <person name="Deng Y."/>
            <person name="Parks D.H."/>
            <person name="Jiang X."/>
            <person name="Yin X."/>
            <person name="Woodcroft B.J."/>
            <person name="Tyson G.W."/>
            <person name="Hugenholtz P."/>
            <person name="Polz M.F."/>
            <person name="Zhang T."/>
        </authorList>
    </citation>
    <scope>NUCLEOTIDE SEQUENCE</scope>
    <source>
        <strain evidence="8">HKST-UBA80</strain>
    </source>
</reference>
<comment type="subcellular location">
    <subcellularLocation>
        <location evidence="1">Cell membrane</location>
        <topology evidence="1">Multi-pass membrane protein</topology>
    </subcellularLocation>
</comment>
<evidence type="ECO:0000313" key="8">
    <source>
        <dbReference type="EMBL" id="MCA9302354.1"/>
    </source>
</evidence>